<keyword evidence="4" id="KW-0443">Lipid metabolism</keyword>
<name>A0ABD0K8R2_9CAEN</name>
<evidence type="ECO:0000256" key="1">
    <source>
        <dbReference type="ARBA" id="ARBA00007824"/>
    </source>
</evidence>
<dbReference type="GO" id="GO:0016787">
    <property type="term" value="F:hydrolase activity"/>
    <property type="evidence" value="ECO:0007669"/>
    <property type="project" value="UniProtKB-KW"/>
</dbReference>
<evidence type="ECO:0000256" key="2">
    <source>
        <dbReference type="ARBA" id="ARBA00022679"/>
    </source>
</evidence>
<evidence type="ECO:0000259" key="6">
    <source>
        <dbReference type="PROSITE" id="PS51934"/>
    </source>
</evidence>
<organism evidence="7 8">
    <name type="scientific">Batillaria attramentaria</name>
    <dbReference type="NCBI Taxonomy" id="370345"/>
    <lineage>
        <taxon>Eukaryota</taxon>
        <taxon>Metazoa</taxon>
        <taxon>Spiralia</taxon>
        <taxon>Lophotrochozoa</taxon>
        <taxon>Mollusca</taxon>
        <taxon>Gastropoda</taxon>
        <taxon>Caenogastropoda</taxon>
        <taxon>Sorbeoconcha</taxon>
        <taxon>Cerithioidea</taxon>
        <taxon>Batillariidae</taxon>
        <taxon>Batillaria</taxon>
    </lineage>
</organism>
<feature type="domain" description="LRAT" evidence="6">
    <location>
        <begin position="45"/>
        <end position="166"/>
    </location>
</feature>
<keyword evidence="5" id="KW-1133">Transmembrane helix</keyword>
<protein>
    <recommendedName>
        <fullName evidence="6">LRAT domain-containing protein</fullName>
    </recommendedName>
</protein>
<evidence type="ECO:0000256" key="5">
    <source>
        <dbReference type="SAM" id="Phobius"/>
    </source>
</evidence>
<keyword evidence="5" id="KW-0812">Transmembrane</keyword>
<comment type="similarity">
    <text evidence="1">Belongs to the H-rev107 family.</text>
</comment>
<dbReference type="Gene3D" id="3.90.1720.10">
    <property type="entry name" value="endopeptidase domain like (from Nostoc punctiforme)"/>
    <property type="match status" value="1"/>
</dbReference>
<feature type="transmembrane region" description="Helical" evidence="5">
    <location>
        <begin position="208"/>
        <end position="226"/>
    </location>
</feature>
<dbReference type="InterPro" id="IPR007053">
    <property type="entry name" value="LRAT_dom"/>
</dbReference>
<dbReference type="AlphaFoldDB" id="A0ABD0K8R2"/>
<dbReference type="EMBL" id="JACVVK020000226">
    <property type="protein sequence ID" value="KAK7483491.1"/>
    <property type="molecule type" value="Genomic_DNA"/>
</dbReference>
<dbReference type="PANTHER" id="PTHR13943:SF77">
    <property type="entry name" value="LRAT DOMAIN-CONTAINING PROTEIN"/>
    <property type="match status" value="1"/>
</dbReference>
<dbReference type="GO" id="GO:0016740">
    <property type="term" value="F:transferase activity"/>
    <property type="evidence" value="ECO:0007669"/>
    <property type="project" value="UniProtKB-KW"/>
</dbReference>
<comment type="caution">
    <text evidence="7">The sequence shown here is derived from an EMBL/GenBank/DDBJ whole genome shotgun (WGS) entry which is preliminary data.</text>
</comment>
<reference evidence="7 8" key="1">
    <citation type="journal article" date="2023" name="Sci. Data">
        <title>Genome assembly of the Korean intertidal mud-creeper Batillaria attramentaria.</title>
        <authorList>
            <person name="Patra A.K."/>
            <person name="Ho P.T."/>
            <person name="Jun S."/>
            <person name="Lee S.J."/>
            <person name="Kim Y."/>
            <person name="Won Y.J."/>
        </authorList>
    </citation>
    <scope>NUCLEOTIDE SEQUENCE [LARGE SCALE GENOMIC DNA]</scope>
    <source>
        <strain evidence="7">Wonlab-2016</strain>
    </source>
</reference>
<evidence type="ECO:0000313" key="8">
    <source>
        <dbReference type="Proteomes" id="UP001519460"/>
    </source>
</evidence>
<dbReference type="PANTHER" id="PTHR13943">
    <property type="entry name" value="HRAS-LIKE SUPPRESSOR - RELATED"/>
    <property type="match status" value="1"/>
</dbReference>
<keyword evidence="8" id="KW-1185">Reference proteome</keyword>
<evidence type="ECO:0000313" key="7">
    <source>
        <dbReference type="EMBL" id="KAK7483491.1"/>
    </source>
</evidence>
<dbReference type="GO" id="GO:0006629">
    <property type="term" value="P:lipid metabolic process"/>
    <property type="evidence" value="ECO:0007669"/>
    <property type="project" value="UniProtKB-KW"/>
</dbReference>
<feature type="transmembrane region" description="Helical" evidence="5">
    <location>
        <begin position="255"/>
        <end position="275"/>
    </location>
</feature>
<feature type="transmembrane region" description="Helical" evidence="5">
    <location>
        <begin position="175"/>
        <end position="196"/>
    </location>
</feature>
<evidence type="ECO:0000256" key="3">
    <source>
        <dbReference type="ARBA" id="ARBA00022801"/>
    </source>
</evidence>
<keyword evidence="2" id="KW-0808">Transferase</keyword>
<proteinExistence type="inferred from homology"/>
<accession>A0ABD0K8R2</accession>
<keyword evidence="3" id="KW-0378">Hydrolase</keyword>
<dbReference type="Pfam" id="PF04970">
    <property type="entry name" value="LRAT"/>
    <property type="match status" value="1"/>
</dbReference>
<evidence type="ECO:0000256" key="4">
    <source>
        <dbReference type="ARBA" id="ARBA00023098"/>
    </source>
</evidence>
<dbReference type="PROSITE" id="PS51934">
    <property type="entry name" value="LRAT"/>
    <property type="match status" value="1"/>
</dbReference>
<gene>
    <name evidence="7" type="ORF">BaRGS_00025290</name>
</gene>
<dbReference type="InterPro" id="IPR051496">
    <property type="entry name" value="H-rev107_PLA/AT"/>
</dbReference>
<keyword evidence="5" id="KW-0472">Membrane</keyword>
<sequence>MHLQCTSVRQRTAIPEKRNQYACCASCYTASLMLVCFVERPGTLTLYRPRLCADVGGAKDVKAGNGEVIHVAGDEGSSAACCSKSAFSASGVGSPKALVRKDSISKIKGVPAVDNMFDRSFNALPKDEIVQRATEAVNSEVDYNVFFYNCEHFAIWCRYNIWTSVQVKNLKNKTIGYFLLVVLFAAFIVIVVAFAFTEEQGISVWKVVAVNVGMCCLVAASVALMMRPANVTPACRCRWLTERLSAWLGESVNTWLGNLGSGVLVLIAFALTITLDSHLCPGRYATMCPK</sequence>
<dbReference type="Proteomes" id="UP001519460">
    <property type="component" value="Unassembled WGS sequence"/>
</dbReference>